<keyword evidence="2" id="KW-1185">Reference proteome</keyword>
<evidence type="ECO:0000313" key="1">
    <source>
        <dbReference type="EMBL" id="SEO99161.1"/>
    </source>
</evidence>
<dbReference type="EMBL" id="FOCX01000026">
    <property type="protein sequence ID" value="SEO99161.1"/>
    <property type="molecule type" value="Genomic_DNA"/>
</dbReference>
<organism evidence="1 2">
    <name type="scientific">Halorientalis persicus</name>
    <dbReference type="NCBI Taxonomy" id="1367881"/>
    <lineage>
        <taxon>Archaea</taxon>
        <taxon>Methanobacteriati</taxon>
        <taxon>Methanobacteriota</taxon>
        <taxon>Stenosarchaea group</taxon>
        <taxon>Halobacteria</taxon>
        <taxon>Halobacteriales</taxon>
        <taxon>Haloarculaceae</taxon>
        <taxon>Halorientalis</taxon>
    </lineage>
</organism>
<dbReference type="RefSeq" id="WP_092663314.1">
    <property type="nucleotide sequence ID" value="NZ_FOCX01000026.1"/>
</dbReference>
<sequence>MTSDREIDPEPCLHCGTKTIQRVSGHPYCSMDCLNSRRREQSQRTYRCPYPECGWSTSYYPESALSKKEAYDAIDTHRNDHAESRASTRPVE</sequence>
<name>A0A1H8U7J8_9EURY</name>
<protein>
    <submittedName>
        <fullName evidence="1">Uncharacterized protein</fullName>
    </submittedName>
</protein>
<gene>
    <name evidence="1" type="ORF">SAMN05216388_102610</name>
</gene>
<dbReference type="AlphaFoldDB" id="A0A1H8U7J8"/>
<proteinExistence type="predicted"/>
<evidence type="ECO:0000313" key="2">
    <source>
        <dbReference type="Proteomes" id="UP000198775"/>
    </source>
</evidence>
<reference evidence="2" key="1">
    <citation type="submission" date="2016-10" db="EMBL/GenBank/DDBJ databases">
        <authorList>
            <person name="Varghese N."/>
            <person name="Submissions S."/>
        </authorList>
    </citation>
    <scope>NUCLEOTIDE SEQUENCE [LARGE SCALE GENOMIC DNA]</scope>
    <source>
        <strain evidence="2">IBRC-M 10043</strain>
    </source>
</reference>
<dbReference type="OrthoDB" id="378917at2157"/>
<accession>A0A1H8U7J8</accession>
<dbReference type="Proteomes" id="UP000198775">
    <property type="component" value="Unassembled WGS sequence"/>
</dbReference>